<gene>
    <name evidence="2" type="ORF">GCM10011496_07610</name>
</gene>
<dbReference type="PANTHER" id="PTHR47495:SF1">
    <property type="entry name" value="BLL3820 PROTEIN"/>
    <property type="match status" value="1"/>
</dbReference>
<sequence>MTEASTLQPRGFVIDRKDGQAQLPGSLHTNRRLSQWLAFDEPGVVQVFTGKVELGQGILTALQLLVAEELDVPLTAVRVCSASTARGPDEGVTSGSLSVQDSGGALRQACAEVRAMALQCAAALAGQPGNTITVHEGRFRSAQGQDLGDYAALLQGVELDIECAGAAKPKAISERRLLGQASPPRVDLADKVFGRPRFIHDLRLPGMLHGRVLRPATLDATLVRWPAEDVAAMPASVRCWVDGRFVAVVAGEERDAEAAATRLASRIGWQAGTPLPELHDLDGFLSSAPHQTTVTAERGEQEWPADGLHHRAVYLKPYLAHASIGPSCALARWDGCRMEVWTHSQAIHNLRDDIVKALARETTPVAKADIVIHHVEGAGCYGHNGADDVAFDAVLMALRCPGEPVRVLWSRADELTHSPFGAAHRTVLQARLDASGRLSHWQHELWANGYSSRPGRAPAPALLAASERADATDLPLPINPPMGAGGGADRNAVPAYAVPNLKVITHRLTVMPLRTSAMRALGAFANVFAIESFVDELAEKLGEDALTFRKRHLDDPRALAVLDTVVQQSWWWADRAGEPDGIGYGLAWARYKNTGAWCAVIARVRVDEQVRVLNLDLAVDVGMVVDLDGVINQIEGGAIQSTSWTIKERVTFDRHTITSDEWLTYPVLRFSEVPEVRVHVIDRPDEPPVGAGEAAQGPVAAALANAVFDALGVRVRELPLSADTLLRAVHAAEGA</sequence>
<comment type="caution">
    <text evidence="2">The sequence shown here is derived from an EMBL/GenBank/DDBJ whole genome shotgun (WGS) entry which is preliminary data.</text>
</comment>
<dbReference type="SMART" id="SM01008">
    <property type="entry name" value="Ald_Xan_dh_C"/>
    <property type="match status" value="1"/>
</dbReference>
<dbReference type="RefSeq" id="WP_188706746.1">
    <property type="nucleotide sequence ID" value="NZ_BMIG01000002.1"/>
</dbReference>
<evidence type="ECO:0000259" key="1">
    <source>
        <dbReference type="SMART" id="SM01008"/>
    </source>
</evidence>
<organism evidence="2 3">
    <name type="scientific">Polaromonas eurypsychrophila</name>
    <dbReference type="NCBI Taxonomy" id="1614635"/>
    <lineage>
        <taxon>Bacteria</taxon>
        <taxon>Pseudomonadati</taxon>
        <taxon>Pseudomonadota</taxon>
        <taxon>Betaproteobacteria</taxon>
        <taxon>Burkholderiales</taxon>
        <taxon>Comamonadaceae</taxon>
        <taxon>Polaromonas</taxon>
    </lineage>
</organism>
<dbReference type="InterPro" id="IPR000674">
    <property type="entry name" value="Ald_Oxase/Xan_DH_a/b"/>
</dbReference>
<dbReference type="InterPro" id="IPR037165">
    <property type="entry name" value="AldOxase/xan_DH_Mopterin-bd_sf"/>
</dbReference>
<proteinExistence type="predicted"/>
<evidence type="ECO:0000313" key="2">
    <source>
        <dbReference type="EMBL" id="GGA89278.1"/>
    </source>
</evidence>
<dbReference type="Proteomes" id="UP000620596">
    <property type="component" value="Unassembled WGS sequence"/>
</dbReference>
<reference evidence="2" key="2">
    <citation type="submission" date="2020-09" db="EMBL/GenBank/DDBJ databases">
        <authorList>
            <person name="Sun Q."/>
            <person name="Zhou Y."/>
        </authorList>
    </citation>
    <scope>NUCLEOTIDE SEQUENCE</scope>
    <source>
        <strain evidence="2">CGMCC 1.15322</strain>
    </source>
</reference>
<dbReference type="Gene3D" id="3.30.365.10">
    <property type="entry name" value="Aldehyde oxidase/xanthine dehydrogenase, molybdopterin binding domain"/>
    <property type="match status" value="4"/>
</dbReference>
<dbReference type="GO" id="GO:0016491">
    <property type="term" value="F:oxidoreductase activity"/>
    <property type="evidence" value="ECO:0007669"/>
    <property type="project" value="InterPro"/>
</dbReference>
<dbReference type="Gene3D" id="3.90.1170.50">
    <property type="entry name" value="Aldehyde oxidase/xanthine dehydrogenase, a/b hammerhead"/>
    <property type="match status" value="1"/>
</dbReference>
<evidence type="ECO:0000313" key="3">
    <source>
        <dbReference type="Proteomes" id="UP000620596"/>
    </source>
</evidence>
<dbReference type="EMBL" id="BMIG01000002">
    <property type="protein sequence ID" value="GGA89278.1"/>
    <property type="molecule type" value="Genomic_DNA"/>
</dbReference>
<dbReference type="AlphaFoldDB" id="A0A916S919"/>
<keyword evidence="3" id="KW-1185">Reference proteome</keyword>
<accession>A0A916S919</accession>
<dbReference type="InterPro" id="IPR012368">
    <property type="entry name" value="OxRdtase_Mopterin-bd_su_IorB"/>
</dbReference>
<dbReference type="InterPro" id="IPR046867">
    <property type="entry name" value="AldOxase/xan_DH_MoCoBD2"/>
</dbReference>
<name>A0A916S919_9BURK</name>
<dbReference type="InterPro" id="IPR008274">
    <property type="entry name" value="AldOxase/xan_DH_MoCoBD1"/>
</dbReference>
<dbReference type="PIRSF" id="PIRSF036389">
    <property type="entry name" value="IOR_B"/>
    <property type="match status" value="1"/>
</dbReference>
<dbReference type="PANTHER" id="PTHR47495">
    <property type="entry name" value="ALDEHYDE DEHYDROGENASE"/>
    <property type="match status" value="1"/>
</dbReference>
<dbReference type="SUPFAM" id="SSF56003">
    <property type="entry name" value="Molybdenum cofactor-binding domain"/>
    <property type="match status" value="2"/>
</dbReference>
<protein>
    <submittedName>
        <fullName evidence="2">Oxidoreductase</fullName>
    </submittedName>
</protein>
<reference evidence="2" key="1">
    <citation type="journal article" date="2014" name="Int. J. Syst. Evol. Microbiol.">
        <title>Complete genome sequence of Corynebacterium casei LMG S-19264T (=DSM 44701T), isolated from a smear-ripened cheese.</title>
        <authorList>
            <consortium name="US DOE Joint Genome Institute (JGI-PGF)"/>
            <person name="Walter F."/>
            <person name="Albersmeier A."/>
            <person name="Kalinowski J."/>
            <person name="Ruckert C."/>
        </authorList>
    </citation>
    <scope>NUCLEOTIDE SEQUENCE</scope>
    <source>
        <strain evidence="2">CGMCC 1.15322</strain>
    </source>
</reference>
<feature type="domain" description="Aldehyde oxidase/xanthine dehydrogenase a/b hammerhead" evidence="1">
    <location>
        <begin position="193"/>
        <end position="273"/>
    </location>
</feature>
<dbReference type="Pfam" id="PF20256">
    <property type="entry name" value="MoCoBD_2"/>
    <property type="match status" value="2"/>
</dbReference>
<dbReference type="InterPro" id="IPR052516">
    <property type="entry name" value="N-heterocyclic_Hydroxylase"/>
</dbReference>
<dbReference type="Pfam" id="PF02738">
    <property type="entry name" value="MoCoBD_1"/>
    <property type="match status" value="2"/>
</dbReference>